<feature type="transmembrane region" description="Helical" evidence="11">
    <location>
        <begin position="356"/>
        <end position="374"/>
    </location>
</feature>
<accession>A0ABU2PFB8</accession>
<evidence type="ECO:0000256" key="11">
    <source>
        <dbReference type="SAM" id="Phobius"/>
    </source>
</evidence>
<evidence type="ECO:0000256" key="5">
    <source>
        <dbReference type="ARBA" id="ARBA00022597"/>
    </source>
</evidence>
<keyword evidence="2" id="KW-0813">Transport</keyword>
<dbReference type="InterPro" id="IPR001851">
    <property type="entry name" value="ABC_transp_permease"/>
</dbReference>
<dbReference type="PANTHER" id="PTHR32196:SF32">
    <property type="entry name" value="XYLOSE TRANSPORT SYSTEM PERMEASE PROTEIN XYLH"/>
    <property type="match status" value="1"/>
</dbReference>
<feature type="transmembrane region" description="Helical" evidence="11">
    <location>
        <begin position="88"/>
        <end position="108"/>
    </location>
</feature>
<feature type="transmembrane region" description="Helical" evidence="11">
    <location>
        <begin position="302"/>
        <end position="324"/>
    </location>
</feature>
<keyword evidence="7 11" id="KW-1133">Transmembrane helix</keyword>
<dbReference type="Proteomes" id="UP001183586">
    <property type="component" value="Unassembled WGS sequence"/>
</dbReference>
<evidence type="ECO:0000256" key="6">
    <source>
        <dbReference type="ARBA" id="ARBA00022692"/>
    </source>
</evidence>
<keyword evidence="6 11" id="KW-0812">Transmembrane</keyword>
<evidence type="ECO:0000256" key="9">
    <source>
        <dbReference type="ARBA" id="ARBA00035611"/>
    </source>
</evidence>
<name>A0ABU2PFB8_9ACTN</name>
<feature type="transmembrane region" description="Helical" evidence="11">
    <location>
        <begin position="271"/>
        <end position="290"/>
    </location>
</feature>
<evidence type="ECO:0000313" key="13">
    <source>
        <dbReference type="Proteomes" id="UP001183586"/>
    </source>
</evidence>
<dbReference type="EMBL" id="JAVREU010000007">
    <property type="protein sequence ID" value="MDT0389445.1"/>
    <property type="molecule type" value="Genomic_DNA"/>
</dbReference>
<dbReference type="PANTHER" id="PTHR32196">
    <property type="entry name" value="ABC TRANSPORTER PERMEASE PROTEIN YPHD-RELATED-RELATED"/>
    <property type="match status" value="1"/>
</dbReference>
<evidence type="ECO:0000256" key="10">
    <source>
        <dbReference type="ARBA" id="ARBA00035686"/>
    </source>
</evidence>
<sequence length="390" mass="40133">MREGERGPVLVVAGLIVIWCVFQGLDDKFLSPRNLSNIGVDIVGTGLVAVGIVFVLLIREIDLSVGSVSGLAGAAFAVLNVNHGVPEWLAVIVAVAVGTAVGAFHGVFHAWLGVPAFVVTLAGLLIWNGLTLYLLGASGTINIDEEGLVASLTSRHFGADAAAYAVAALGTAGYLLAARRRRSRHRAAGMPYPPEREIWLRTALLAVAAFAAAHTLNRFQGLPLALLIFLVVLVVSDYVLRRTRYGRRVYALGGGVEAARRAGIGVDRVRVAMFMVSGTLAAVGGLFVASGLTSASPTTARAAGSGMLLINAIAAAVIGGTSLFGGRGSPWSVLLGVLVIQSIASGMALLGVQDAVQFMITGGVLLAAVAADALSRRAAARSGRSRATPP</sequence>
<feature type="transmembrane region" description="Helical" evidence="11">
    <location>
        <begin position="65"/>
        <end position="82"/>
    </location>
</feature>
<feature type="transmembrane region" description="Helical" evidence="11">
    <location>
        <begin position="331"/>
        <end position="350"/>
    </location>
</feature>
<reference evidence="13" key="1">
    <citation type="submission" date="2023-07" db="EMBL/GenBank/DDBJ databases">
        <title>30 novel species of actinomycetes from the DSMZ collection.</title>
        <authorList>
            <person name="Nouioui I."/>
        </authorList>
    </citation>
    <scope>NUCLEOTIDE SEQUENCE [LARGE SCALE GENOMIC DNA]</scope>
    <source>
        <strain evidence="13">DSM 41921</strain>
    </source>
</reference>
<evidence type="ECO:0000256" key="3">
    <source>
        <dbReference type="ARBA" id="ARBA00022475"/>
    </source>
</evidence>
<evidence type="ECO:0000256" key="7">
    <source>
        <dbReference type="ARBA" id="ARBA00022989"/>
    </source>
</evidence>
<feature type="transmembrane region" description="Helical" evidence="11">
    <location>
        <begin position="37"/>
        <end position="58"/>
    </location>
</feature>
<evidence type="ECO:0000256" key="1">
    <source>
        <dbReference type="ARBA" id="ARBA00004651"/>
    </source>
</evidence>
<evidence type="ECO:0000256" key="8">
    <source>
        <dbReference type="ARBA" id="ARBA00023136"/>
    </source>
</evidence>
<keyword evidence="13" id="KW-1185">Reference proteome</keyword>
<evidence type="ECO:0000256" key="2">
    <source>
        <dbReference type="ARBA" id="ARBA00022448"/>
    </source>
</evidence>
<keyword evidence="4" id="KW-0997">Cell inner membrane</keyword>
<proteinExistence type="predicted"/>
<dbReference type="CDD" id="cd06579">
    <property type="entry name" value="TM_PBP1_transp_AraH_like"/>
    <property type="match status" value="1"/>
</dbReference>
<comment type="function">
    <text evidence="9">Part of the binding-protein-dependent transport system for D-xylose. Probably responsible for the translocation of the substrate across the membrane.</text>
</comment>
<protein>
    <recommendedName>
        <fullName evidence="10">Xylose transport system permease protein XylH</fullName>
    </recommendedName>
</protein>
<evidence type="ECO:0000313" key="12">
    <source>
        <dbReference type="EMBL" id="MDT0389445.1"/>
    </source>
</evidence>
<keyword evidence="8 11" id="KW-0472">Membrane</keyword>
<feature type="transmembrane region" description="Helical" evidence="11">
    <location>
        <begin position="222"/>
        <end position="240"/>
    </location>
</feature>
<dbReference type="Pfam" id="PF02653">
    <property type="entry name" value="BPD_transp_2"/>
    <property type="match status" value="1"/>
</dbReference>
<feature type="transmembrane region" description="Helical" evidence="11">
    <location>
        <begin position="156"/>
        <end position="177"/>
    </location>
</feature>
<comment type="subcellular location">
    <subcellularLocation>
        <location evidence="1">Cell membrane</location>
        <topology evidence="1">Multi-pass membrane protein</topology>
    </subcellularLocation>
</comment>
<evidence type="ECO:0000256" key="4">
    <source>
        <dbReference type="ARBA" id="ARBA00022519"/>
    </source>
</evidence>
<feature type="transmembrane region" description="Helical" evidence="11">
    <location>
        <begin position="7"/>
        <end position="25"/>
    </location>
</feature>
<organism evidence="12 13">
    <name type="scientific">Streptomyces dubilierae</name>
    <dbReference type="NCBI Taxonomy" id="3075533"/>
    <lineage>
        <taxon>Bacteria</taxon>
        <taxon>Bacillati</taxon>
        <taxon>Actinomycetota</taxon>
        <taxon>Actinomycetes</taxon>
        <taxon>Kitasatosporales</taxon>
        <taxon>Streptomycetaceae</taxon>
        <taxon>Streptomyces</taxon>
    </lineage>
</organism>
<keyword evidence="5" id="KW-0762">Sugar transport</keyword>
<feature type="transmembrane region" description="Helical" evidence="11">
    <location>
        <begin position="198"/>
        <end position="216"/>
    </location>
</feature>
<keyword evidence="3" id="KW-1003">Cell membrane</keyword>
<gene>
    <name evidence="12" type="ORF">RM641_18605</name>
</gene>
<comment type="caution">
    <text evidence="12">The sequence shown here is derived from an EMBL/GenBank/DDBJ whole genome shotgun (WGS) entry which is preliminary data.</text>
</comment>
<feature type="transmembrane region" description="Helical" evidence="11">
    <location>
        <begin position="115"/>
        <end position="136"/>
    </location>
</feature>